<feature type="transmembrane region" description="Helical" evidence="8">
    <location>
        <begin position="7"/>
        <end position="25"/>
    </location>
</feature>
<evidence type="ECO:0000256" key="4">
    <source>
        <dbReference type="ARBA" id="ARBA00022679"/>
    </source>
</evidence>
<feature type="transmembrane region" description="Helical" evidence="8">
    <location>
        <begin position="351"/>
        <end position="370"/>
    </location>
</feature>
<feature type="transmembrane region" description="Helical" evidence="8">
    <location>
        <begin position="84"/>
        <end position="104"/>
    </location>
</feature>
<evidence type="ECO:0000256" key="5">
    <source>
        <dbReference type="ARBA" id="ARBA00022692"/>
    </source>
</evidence>
<feature type="transmembrane region" description="Helical" evidence="8">
    <location>
        <begin position="294"/>
        <end position="313"/>
    </location>
</feature>
<protein>
    <submittedName>
        <fullName evidence="10">ArnT family glycosyltransferase</fullName>
        <ecNumber evidence="10">2.4.-.-</ecNumber>
    </submittedName>
</protein>
<proteinExistence type="predicted"/>
<evidence type="ECO:0000259" key="9">
    <source>
        <dbReference type="Pfam" id="PF02366"/>
    </source>
</evidence>
<feature type="transmembrane region" description="Helical" evidence="8">
    <location>
        <begin position="185"/>
        <end position="203"/>
    </location>
</feature>
<evidence type="ECO:0000313" key="10">
    <source>
        <dbReference type="EMBL" id="MFD2921412.1"/>
    </source>
</evidence>
<dbReference type="EMBL" id="JBHUOZ010000003">
    <property type="protein sequence ID" value="MFD2921412.1"/>
    <property type="molecule type" value="Genomic_DNA"/>
</dbReference>
<keyword evidence="4 10" id="KW-0808">Transferase</keyword>
<evidence type="ECO:0000256" key="6">
    <source>
        <dbReference type="ARBA" id="ARBA00022989"/>
    </source>
</evidence>
<keyword evidence="3 10" id="KW-0328">Glycosyltransferase</keyword>
<comment type="subcellular location">
    <subcellularLocation>
        <location evidence="1">Cell membrane</location>
        <topology evidence="1">Multi-pass membrane protein</topology>
    </subcellularLocation>
</comment>
<dbReference type="GO" id="GO:0016757">
    <property type="term" value="F:glycosyltransferase activity"/>
    <property type="evidence" value="ECO:0007669"/>
    <property type="project" value="UniProtKB-KW"/>
</dbReference>
<feature type="transmembrane region" description="Helical" evidence="8">
    <location>
        <begin position="319"/>
        <end position="339"/>
    </location>
</feature>
<evidence type="ECO:0000256" key="2">
    <source>
        <dbReference type="ARBA" id="ARBA00022475"/>
    </source>
</evidence>
<evidence type="ECO:0000313" key="11">
    <source>
        <dbReference type="Proteomes" id="UP001597511"/>
    </source>
</evidence>
<dbReference type="EC" id="2.4.-.-" evidence="10"/>
<feature type="domain" description="ArnT-like N-terminal" evidence="9">
    <location>
        <begin position="61"/>
        <end position="232"/>
    </location>
</feature>
<feature type="transmembrane region" description="Helical" evidence="8">
    <location>
        <begin position="382"/>
        <end position="405"/>
    </location>
</feature>
<sequence length="541" mass="61591">MKTTQKFGYGHVLVLISILLLLPHLQVLPVNIMEARNFITAREMGVDGHWIMTTLNGLPRYEKPPLPTWLTAFSGLLFGFDSLVAMRLPVTLITLLLVGSVYWLSQKTGLSKRQSFHNSLILITSFYIFFAGRDNQWDMYCHSFMMAGIFFLWRLIKGQGHLYTQALLAGVFIGCSVLSKGPVSVYTLLLPFLIAYAFIYKFSFKQWKQYLFPVLLIVLLMLVIGGSWWVYVRYMDPITFNSVAGREVSRWSGYNIRPFYYYWNFFTQTGIWTIPAFVALLYPYMKKRVKDLKAYQFTLVWTLVSLLLLSIIPEKKTRYLLPVLIPLAMNTGFYVEYLWSNFTTLTRKEKWIPVFAFGLLGGIAVLFPVAQYFVVKNVRSGLMIWLIIASTGLFICGCLLIRALFKNNFKMLFYATVALQVMVIAGAFPLAQSFLYNPDYANTQQVKNRLAGTDTPLYAFNDISPEIVWDYGTVIPTLTQAGKPAGPMGILVAAADTALFKQKFAGYHIQKQGYIDLTSGKSGLASGTSRLYVDFYLVTDR</sequence>
<evidence type="ECO:0000256" key="8">
    <source>
        <dbReference type="SAM" id="Phobius"/>
    </source>
</evidence>
<evidence type="ECO:0000256" key="1">
    <source>
        <dbReference type="ARBA" id="ARBA00004651"/>
    </source>
</evidence>
<dbReference type="InterPro" id="IPR050297">
    <property type="entry name" value="LipidA_mod_glycosyltrf_83"/>
</dbReference>
<dbReference type="PANTHER" id="PTHR33908">
    <property type="entry name" value="MANNOSYLTRANSFERASE YKCB-RELATED"/>
    <property type="match status" value="1"/>
</dbReference>
<keyword evidence="6 8" id="KW-1133">Transmembrane helix</keyword>
<organism evidence="10 11">
    <name type="scientific">Terrimonas rubra</name>
    <dbReference type="NCBI Taxonomy" id="1035890"/>
    <lineage>
        <taxon>Bacteria</taxon>
        <taxon>Pseudomonadati</taxon>
        <taxon>Bacteroidota</taxon>
        <taxon>Chitinophagia</taxon>
        <taxon>Chitinophagales</taxon>
        <taxon>Chitinophagaceae</taxon>
        <taxon>Terrimonas</taxon>
    </lineage>
</organism>
<accession>A0ABW6A825</accession>
<dbReference type="InterPro" id="IPR003342">
    <property type="entry name" value="ArnT-like_N"/>
</dbReference>
<keyword evidence="5 8" id="KW-0812">Transmembrane</keyword>
<feature type="transmembrane region" description="Helical" evidence="8">
    <location>
        <begin position="210"/>
        <end position="231"/>
    </location>
</feature>
<evidence type="ECO:0000256" key="3">
    <source>
        <dbReference type="ARBA" id="ARBA00022676"/>
    </source>
</evidence>
<gene>
    <name evidence="10" type="ORF">ACFS6H_16920</name>
</gene>
<feature type="transmembrane region" description="Helical" evidence="8">
    <location>
        <begin position="162"/>
        <end position="179"/>
    </location>
</feature>
<dbReference type="Pfam" id="PF02366">
    <property type="entry name" value="PMT"/>
    <property type="match status" value="1"/>
</dbReference>
<keyword evidence="7 8" id="KW-0472">Membrane</keyword>
<feature type="transmembrane region" description="Helical" evidence="8">
    <location>
        <begin position="137"/>
        <end position="155"/>
    </location>
</feature>
<dbReference type="PANTHER" id="PTHR33908:SF3">
    <property type="entry name" value="UNDECAPRENYL PHOSPHATE-ALPHA-4-AMINO-4-DEOXY-L-ARABINOSE ARABINOSYL TRANSFERASE"/>
    <property type="match status" value="1"/>
</dbReference>
<keyword evidence="11" id="KW-1185">Reference proteome</keyword>
<feature type="transmembrane region" description="Helical" evidence="8">
    <location>
        <begin position="260"/>
        <end position="282"/>
    </location>
</feature>
<keyword evidence="2" id="KW-1003">Cell membrane</keyword>
<name>A0ABW6A825_9BACT</name>
<comment type="caution">
    <text evidence="10">The sequence shown here is derived from an EMBL/GenBank/DDBJ whole genome shotgun (WGS) entry which is preliminary data.</text>
</comment>
<dbReference type="Proteomes" id="UP001597511">
    <property type="component" value="Unassembled WGS sequence"/>
</dbReference>
<feature type="transmembrane region" description="Helical" evidence="8">
    <location>
        <begin position="412"/>
        <end position="431"/>
    </location>
</feature>
<dbReference type="RefSeq" id="WP_386101664.1">
    <property type="nucleotide sequence ID" value="NZ_JBHUOZ010000003.1"/>
</dbReference>
<reference evidence="11" key="1">
    <citation type="journal article" date="2019" name="Int. J. Syst. Evol. Microbiol.">
        <title>The Global Catalogue of Microorganisms (GCM) 10K type strain sequencing project: providing services to taxonomists for standard genome sequencing and annotation.</title>
        <authorList>
            <consortium name="The Broad Institute Genomics Platform"/>
            <consortium name="The Broad Institute Genome Sequencing Center for Infectious Disease"/>
            <person name="Wu L."/>
            <person name="Ma J."/>
        </authorList>
    </citation>
    <scope>NUCLEOTIDE SEQUENCE [LARGE SCALE GENOMIC DNA]</scope>
    <source>
        <strain evidence="11">KCTC 23299</strain>
    </source>
</reference>
<evidence type="ECO:0000256" key="7">
    <source>
        <dbReference type="ARBA" id="ARBA00023136"/>
    </source>
</evidence>